<organism evidence="3 4">
    <name type="scientific">Neptunomonas japonica JAMM 1380</name>
    <dbReference type="NCBI Taxonomy" id="1441457"/>
    <lineage>
        <taxon>Bacteria</taxon>
        <taxon>Pseudomonadati</taxon>
        <taxon>Pseudomonadota</taxon>
        <taxon>Gammaproteobacteria</taxon>
        <taxon>Oceanospirillales</taxon>
        <taxon>Oceanospirillaceae</taxon>
        <taxon>Neptunomonas</taxon>
    </lineage>
</organism>
<dbReference type="Pfam" id="PF13432">
    <property type="entry name" value="TPR_16"/>
    <property type="match status" value="1"/>
</dbReference>
<dbReference type="AlphaFoldDB" id="A0A7R6PK66"/>
<dbReference type="Proteomes" id="UP000595332">
    <property type="component" value="Chromosome"/>
</dbReference>
<dbReference type="PROSITE" id="PS50110">
    <property type="entry name" value="RESPONSE_REGULATORY"/>
    <property type="match status" value="1"/>
</dbReference>
<evidence type="ECO:0000259" key="2">
    <source>
        <dbReference type="PROSITE" id="PS50110"/>
    </source>
</evidence>
<evidence type="ECO:0000313" key="4">
    <source>
        <dbReference type="Proteomes" id="UP000595332"/>
    </source>
</evidence>
<dbReference type="SMART" id="SM00448">
    <property type="entry name" value="REC"/>
    <property type="match status" value="1"/>
</dbReference>
<feature type="domain" description="Response regulatory" evidence="2">
    <location>
        <begin position="9"/>
        <end position="129"/>
    </location>
</feature>
<dbReference type="Gene3D" id="1.25.40.10">
    <property type="entry name" value="Tetratricopeptide repeat domain"/>
    <property type="match status" value="1"/>
</dbReference>
<protein>
    <submittedName>
        <fullName evidence="3">Two-component system response regulator</fullName>
    </submittedName>
</protein>
<sequence length="527" mass="60041">MSNSRFGKSVLIVDYKLDELSRLRDIVSGLGFEQVEAASSVNMAVSYLREMEFDIVLVAYDMGKAEKNGLQVVQEAFAEKLRLFQTRFLLIIDSASSSLLVGSLESAPDAYITRPYDRAKIQNLLEKLQRVKNAVYRVEEAMDNGKWSDALEYCARLIDVYPGLKIYLERLQGVCLLESKRYQEAEVLFGQLVASRKQVWAQVGQGMSFYFLGRHQDAIKILQQVVDQQHISVEAFSWLARSMHVCGDLSQSIILMRKAVMLQPAVPQLQSEMGNLAVCAQEWGLAIDAFRAVLKYSRYSVFQDPDHYFSLVRCLIASYQVKKEKQEELELEAIRTMEDVMRDFSDDISVQFRAHVIISELRKVLGNNELVEAELQQAVELFSRMSVSEQWRWMDWVIDATEGNPVADKVKLIRSQLLQAEPVPSWVTFMKSGLQKYKKGDVVSAAVLFRQAESAGAQSVAIVLNLAQMEIELKLQAHKELSLKHWVDCLLRLNQLNFGALSIKQHKRFKALLQRYSGIQIKMEGAD</sequence>
<reference evidence="3 4" key="1">
    <citation type="journal article" date="2008" name="Int. J. Syst. Evol. Microbiol.">
        <title>Neptunomonas japonica sp. nov., an Osedax japonicus symbiont-like bacterium isolated from sediment adjacent to sperm whale carcasses off Kagoshima, Japan.</title>
        <authorList>
            <person name="Miyazaki M."/>
            <person name="Nogi Y."/>
            <person name="Fujiwara Y."/>
            <person name="Kawato M."/>
            <person name="Kubokawa K."/>
            <person name="Horikoshi K."/>
        </authorList>
    </citation>
    <scope>NUCLEOTIDE SEQUENCE [LARGE SCALE GENOMIC DNA]</scope>
    <source>
        <strain evidence="3 4">JAMM 1380</strain>
    </source>
</reference>
<dbReference type="InterPro" id="IPR011990">
    <property type="entry name" value="TPR-like_helical_dom_sf"/>
</dbReference>
<evidence type="ECO:0000256" key="1">
    <source>
        <dbReference type="PROSITE-ProRule" id="PRU00169"/>
    </source>
</evidence>
<keyword evidence="4" id="KW-1185">Reference proteome</keyword>
<dbReference type="EMBL" id="AP014546">
    <property type="protein sequence ID" value="BBB30621.1"/>
    <property type="molecule type" value="Genomic_DNA"/>
</dbReference>
<evidence type="ECO:0000313" key="3">
    <source>
        <dbReference type="EMBL" id="BBB30621.1"/>
    </source>
</evidence>
<accession>A0A7R6PK66</accession>
<name>A0A7R6PK66_9GAMM</name>
<gene>
    <name evidence="3" type="ORF">NEJAP_2677</name>
</gene>
<comment type="caution">
    <text evidence="1">Lacks conserved residue(s) required for the propagation of feature annotation.</text>
</comment>
<dbReference type="GO" id="GO:0000160">
    <property type="term" value="P:phosphorelay signal transduction system"/>
    <property type="evidence" value="ECO:0007669"/>
    <property type="project" value="InterPro"/>
</dbReference>
<dbReference type="Pfam" id="PF13174">
    <property type="entry name" value="TPR_6"/>
    <property type="match status" value="1"/>
</dbReference>
<dbReference type="Gene3D" id="3.40.50.2300">
    <property type="match status" value="1"/>
</dbReference>
<dbReference type="SUPFAM" id="SSF48452">
    <property type="entry name" value="TPR-like"/>
    <property type="match status" value="1"/>
</dbReference>
<dbReference type="InterPro" id="IPR011006">
    <property type="entry name" value="CheY-like_superfamily"/>
</dbReference>
<dbReference type="InterPro" id="IPR019734">
    <property type="entry name" value="TPR_rpt"/>
</dbReference>
<dbReference type="KEGG" id="njp:NEJAP_2677"/>
<proteinExistence type="predicted"/>
<dbReference type="SUPFAM" id="SSF52172">
    <property type="entry name" value="CheY-like"/>
    <property type="match status" value="1"/>
</dbReference>
<dbReference type="InterPro" id="IPR001789">
    <property type="entry name" value="Sig_transdc_resp-reg_receiver"/>
</dbReference>
<dbReference type="RefSeq" id="WP_201347790.1">
    <property type="nucleotide sequence ID" value="NZ_AP014546.1"/>
</dbReference>